<evidence type="ECO:0000256" key="1">
    <source>
        <dbReference type="SAM" id="Phobius"/>
    </source>
</evidence>
<dbReference type="Pfam" id="PF20990">
    <property type="entry name" value="DUF2207_C"/>
    <property type="match status" value="1"/>
</dbReference>
<sequence length="215" mass="24578">DDNKHILLFFLGLCVLLLYLILMILRIRKKRLQDPIIPLFYPPEGMLPGGMCYFTKMGYDSVVLAADVVNMAVQGWLTMDYAKGWFGSGTYTLKKKASQENQETFYTSLLNCLFTQKNEITLGSANNTAVQKTIKYSEGFYKEKYARLFDYHEFGVFGAICIAVLFGIGVTALMPDSSWLFWCIFVYGFLVYVFFRFVKGYTKEGASLHCGRFIS</sequence>
<feature type="non-terminal residue" evidence="3">
    <location>
        <position position="1"/>
    </location>
</feature>
<dbReference type="InterPro" id="IPR048389">
    <property type="entry name" value="YciQ-like_C"/>
</dbReference>
<evidence type="ECO:0000313" key="3">
    <source>
        <dbReference type="EMBL" id="GAG56835.1"/>
    </source>
</evidence>
<name>X0YL88_9ZZZZ</name>
<gene>
    <name evidence="3" type="ORF">S01H4_09507</name>
</gene>
<dbReference type="EMBL" id="BART01003451">
    <property type="protein sequence ID" value="GAG56835.1"/>
    <property type="molecule type" value="Genomic_DNA"/>
</dbReference>
<keyword evidence="1" id="KW-0812">Transmembrane</keyword>
<reference evidence="3" key="1">
    <citation type="journal article" date="2014" name="Front. Microbiol.">
        <title>High frequency of phylogenetically diverse reductive dehalogenase-homologous genes in deep subseafloor sedimentary metagenomes.</title>
        <authorList>
            <person name="Kawai M."/>
            <person name="Futagami T."/>
            <person name="Toyoda A."/>
            <person name="Takaki Y."/>
            <person name="Nishi S."/>
            <person name="Hori S."/>
            <person name="Arai W."/>
            <person name="Tsubouchi T."/>
            <person name="Morono Y."/>
            <person name="Uchiyama I."/>
            <person name="Ito T."/>
            <person name="Fujiyama A."/>
            <person name="Inagaki F."/>
            <person name="Takami H."/>
        </authorList>
    </citation>
    <scope>NUCLEOTIDE SEQUENCE</scope>
    <source>
        <strain evidence="3">Expedition CK06-06</strain>
    </source>
</reference>
<feature type="transmembrane region" description="Helical" evidence="1">
    <location>
        <begin position="154"/>
        <end position="173"/>
    </location>
</feature>
<organism evidence="3">
    <name type="scientific">marine sediment metagenome</name>
    <dbReference type="NCBI Taxonomy" id="412755"/>
    <lineage>
        <taxon>unclassified sequences</taxon>
        <taxon>metagenomes</taxon>
        <taxon>ecological metagenomes</taxon>
    </lineage>
</organism>
<proteinExistence type="predicted"/>
<keyword evidence="1" id="KW-1133">Transmembrane helix</keyword>
<keyword evidence="1" id="KW-0472">Membrane</keyword>
<protein>
    <recommendedName>
        <fullName evidence="2">Predicted membrane protein YciQ-like C-terminal domain-containing protein</fullName>
    </recommendedName>
</protein>
<dbReference type="AlphaFoldDB" id="X0YL88"/>
<comment type="caution">
    <text evidence="3">The sequence shown here is derived from an EMBL/GenBank/DDBJ whole genome shotgun (WGS) entry which is preliminary data.</text>
</comment>
<evidence type="ECO:0000259" key="2">
    <source>
        <dbReference type="Pfam" id="PF20990"/>
    </source>
</evidence>
<feature type="domain" description="Predicted membrane protein YciQ-like C-terminal" evidence="2">
    <location>
        <begin position="42"/>
        <end position="208"/>
    </location>
</feature>
<feature type="transmembrane region" description="Helical" evidence="1">
    <location>
        <begin position="179"/>
        <end position="198"/>
    </location>
</feature>
<accession>X0YL88</accession>
<feature type="transmembrane region" description="Helical" evidence="1">
    <location>
        <begin position="6"/>
        <end position="25"/>
    </location>
</feature>